<dbReference type="InterPro" id="IPR011990">
    <property type="entry name" value="TPR-like_helical_dom_sf"/>
</dbReference>
<dbReference type="PANTHER" id="PTHR43628">
    <property type="entry name" value="ACTIVATOR OF C KINASE PROTEIN 1-RELATED"/>
    <property type="match status" value="1"/>
</dbReference>
<feature type="compositionally biased region" description="Low complexity" evidence="1">
    <location>
        <begin position="64"/>
        <end position="81"/>
    </location>
</feature>
<feature type="compositionally biased region" description="Polar residues" evidence="1">
    <location>
        <begin position="130"/>
        <end position="144"/>
    </location>
</feature>
<feature type="compositionally biased region" description="Acidic residues" evidence="1">
    <location>
        <begin position="41"/>
        <end position="56"/>
    </location>
</feature>
<dbReference type="Proteomes" id="UP000789342">
    <property type="component" value="Unassembled WGS sequence"/>
</dbReference>
<evidence type="ECO:0000313" key="3">
    <source>
        <dbReference type="Proteomes" id="UP000789342"/>
    </source>
</evidence>
<sequence length="451" mass="50573">ERAHLTFARLELENLFDDDEDGKLISPKVSESFNYGLWIDPDFDEDEDDYESDQGVDSETLNLTSKSDTSNPTSTSTSIDTPITSVKELYYEKVESPINKSNERRNSTRSSYNEKVESPGNKTNERKNSTRSSAASRPSESNGQFHIHDRSVSDARVIVDSPMPIDERHSLNGLALNDPANLMGKNFRLECEILRDTLERSRSLTQRNLDIINKVYKILDQWENVTDSLLIKRIETLCISMEIKPKDLLTIFEENSSESPDYYFVIGFFNEHAFGKAEDLKAAFENYSKAADFGDSRGEVYLAWCYYKGTGTLKDPPKAFRAFQSAADRGCASAYNSVGWCYDIGFGVASDPVKAFECFKASGEKGYATAQCRVGLCYEYGKGTAKDLEKALEWYTKAAENGLESSRKRANEISKIIAGGGKRRSFLVRNAITIPSVGERVLYGPLRSTTT</sequence>
<dbReference type="AlphaFoldDB" id="A0A9N9GM27"/>
<gene>
    <name evidence="2" type="ORF">AMORRO_LOCUS8554</name>
</gene>
<evidence type="ECO:0000256" key="1">
    <source>
        <dbReference type="SAM" id="MobiDB-lite"/>
    </source>
</evidence>
<name>A0A9N9GM27_9GLOM</name>
<dbReference type="OrthoDB" id="2386054at2759"/>
<dbReference type="Gene3D" id="1.25.40.10">
    <property type="entry name" value="Tetratricopeptide repeat domain"/>
    <property type="match status" value="1"/>
</dbReference>
<accession>A0A9N9GM27</accession>
<dbReference type="Pfam" id="PF08238">
    <property type="entry name" value="Sel1"/>
    <property type="match status" value="4"/>
</dbReference>
<dbReference type="InterPro" id="IPR006597">
    <property type="entry name" value="Sel1-like"/>
</dbReference>
<proteinExistence type="predicted"/>
<evidence type="ECO:0000313" key="2">
    <source>
        <dbReference type="EMBL" id="CAG8618523.1"/>
    </source>
</evidence>
<dbReference type="SUPFAM" id="SSF81901">
    <property type="entry name" value="HCP-like"/>
    <property type="match status" value="1"/>
</dbReference>
<dbReference type="PANTHER" id="PTHR43628:SF1">
    <property type="entry name" value="CHITIN SYNTHASE REGULATORY FACTOR 2-RELATED"/>
    <property type="match status" value="1"/>
</dbReference>
<feature type="region of interest" description="Disordered" evidence="1">
    <location>
        <begin position="40"/>
        <end position="81"/>
    </location>
</feature>
<keyword evidence="3" id="KW-1185">Reference proteome</keyword>
<feature type="non-terminal residue" evidence="2">
    <location>
        <position position="1"/>
    </location>
</feature>
<dbReference type="EMBL" id="CAJVPV010007410">
    <property type="protein sequence ID" value="CAG8618523.1"/>
    <property type="molecule type" value="Genomic_DNA"/>
</dbReference>
<protein>
    <submittedName>
        <fullName evidence="2">14704_t:CDS:1</fullName>
    </submittedName>
</protein>
<dbReference type="InterPro" id="IPR052945">
    <property type="entry name" value="Mitotic_Regulator"/>
</dbReference>
<feature type="region of interest" description="Disordered" evidence="1">
    <location>
        <begin position="96"/>
        <end position="149"/>
    </location>
</feature>
<comment type="caution">
    <text evidence="2">The sequence shown here is derived from an EMBL/GenBank/DDBJ whole genome shotgun (WGS) entry which is preliminary data.</text>
</comment>
<organism evidence="2 3">
    <name type="scientific">Acaulospora morrowiae</name>
    <dbReference type="NCBI Taxonomy" id="94023"/>
    <lineage>
        <taxon>Eukaryota</taxon>
        <taxon>Fungi</taxon>
        <taxon>Fungi incertae sedis</taxon>
        <taxon>Mucoromycota</taxon>
        <taxon>Glomeromycotina</taxon>
        <taxon>Glomeromycetes</taxon>
        <taxon>Diversisporales</taxon>
        <taxon>Acaulosporaceae</taxon>
        <taxon>Acaulospora</taxon>
    </lineage>
</organism>
<dbReference type="SMART" id="SM00671">
    <property type="entry name" value="SEL1"/>
    <property type="match status" value="4"/>
</dbReference>
<feature type="compositionally biased region" description="Basic and acidic residues" evidence="1">
    <location>
        <begin position="96"/>
        <end position="128"/>
    </location>
</feature>
<reference evidence="2" key="1">
    <citation type="submission" date="2021-06" db="EMBL/GenBank/DDBJ databases">
        <authorList>
            <person name="Kallberg Y."/>
            <person name="Tangrot J."/>
            <person name="Rosling A."/>
        </authorList>
    </citation>
    <scope>NUCLEOTIDE SEQUENCE</scope>
    <source>
        <strain evidence="2">CL551</strain>
    </source>
</reference>